<name>A0AAX3UFR1_9LACO</name>
<evidence type="ECO:0000313" key="5">
    <source>
        <dbReference type="Proteomes" id="UP001242513"/>
    </source>
</evidence>
<keyword evidence="1" id="KW-0812">Transmembrane</keyword>
<dbReference type="RefSeq" id="WP_013854144.1">
    <property type="nucleotide sequence ID" value="NZ_CP123735.1"/>
</dbReference>
<reference evidence="3" key="3">
    <citation type="submission" date="2023-04" db="EMBL/GenBank/DDBJ databases">
        <authorList>
            <person name="Wang Y."/>
        </authorList>
    </citation>
    <scope>NUCLEOTIDE SEQUENCE</scope>
    <source>
        <strain evidence="3">ZW18</strain>
    </source>
</reference>
<reference evidence="2 4" key="1">
    <citation type="submission" date="2016-10" db="EMBL/GenBank/DDBJ databases">
        <authorList>
            <person name="Varghese N."/>
            <person name="Submissions S."/>
        </authorList>
    </citation>
    <scope>NUCLEOTIDE SEQUENCE [LARGE SCALE GENOMIC DNA]</scope>
    <source>
        <strain evidence="2 4">ATCC 43761</strain>
    </source>
</reference>
<organism evidence="3 5">
    <name type="scientific">Lactobacillus kefiranofaciens</name>
    <dbReference type="NCBI Taxonomy" id="267818"/>
    <lineage>
        <taxon>Bacteria</taxon>
        <taxon>Bacillati</taxon>
        <taxon>Bacillota</taxon>
        <taxon>Bacilli</taxon>
        <taxon>Lactobacillales</taxon>
        <taxon>Lactobacillaceae</taxon>
        <taxon>Lactobacillus</taxon>
    </lineage>
</organism>
<dbReference type="EMBL" id="FMXC01000012">
    <property type="protein sequence ID" value="SDA55341.1"/>
    <property type="molecule type" value="Genomic_DNA"/>
</dbReference>
<proteinExistence type="predicted"/>
<reference evidence="3" key="2">
    <citation type="journal article" date="2022" name="Food Funct.">
        <title>Lactobacillus kefiranofaciens ZW18 from Kefir enhances the anti-tumor effect of anti-programmed cell death 1 (PD-1) immunotherapy by modulating the gut microbiota.</title>
        <authorList>
            <person name="Zhao J."/>
            <person name="Wang Y."/>
            <person name="Wang J."/>
            <person name="Lv M."/>
            <person name="Zhou C."/>
            <person name="Jia L."/>
            <person name="Geng W."/>
        </authorList>
    </citation>
    <scope>NUCLEOTIDE SEQUENCE</scope>
    <source>
        <strain evidence="3">ZW18</strain>
    </source>
</reference>
<keyword evidence="4" id="KW-1185">Reference proteome</keyword>
<feature type="transmembrane region" description="Helical" evidence="1">
    <location>
        <begin position="42"/>
        <end position="61"/>
    </location>
</feature>
<keyword evidence="1" id="KW-1133">Transmembrane helix</keyword>
<gene>
    <name evidence="3" type="ORF">QEJ78_02300</name>
    <name evidence="2" type="ORF">SAMN02983011_01309</name>
</gene>
<evidence type="ECO:0000313" key="3">
    <source>
        <dbReference type="EMBL" id="WGO86335.1"/>
    </source>
</evidence>
<keyword evidence="1" id="KW-0472">Membrane</keyword>
<sequence>MTKDLTSVESVHIMKDAVNEINIISPSFLPAQKQTIGNKPHVLSLIFGTIFVVLLALFVTGFSYQPWWIFAIVLLLGLGITFPACFSQYWSIDQKQLTITSYSNNDFKKLAQLFNLTSKDQTIINLANIQEASIVYRKIIRLSPFNFNPDHLLLGITTQDGKKIDLDLGNIDYQGLATIVFYLSEAGSKVIDQQEILRLLSENQNLFKHFHKKWAYK</sequence>
<dbReference type="Proteomes" id="UP000181860">
    <property type="component" value="Unassembled WGS sequence"/>
</dbReference>
<feature type="transmembrane region" description="Helical" evidence="1">
    <location>
        <begin position="67"/>
        <end position="86"/>
    </location>
</feature>
<dbReference type="EMBL" id="CP123735">
    <property type="protein sequence ID" value="WGO86335.1"/>
    <property type="molecule type" value="Genomic_DNA"/>
</dbReference>
<evidence type="ECO:0000313" key="4">
    <source>
        <dbReference type="Proteomes" id="UP000181860"/>
    </source>
</evidence>
<protein>
    <submittedName>
        <fullName evidence="3">XRE family transcriptional regulator</fullName>
    </submittedName>
</protein>
<accession>A0AAX3UFR1</accession>
<evidence type="ECO:0000313" key="2">
    <source>
        <dbReference type="EMBL" id="SDA55341.1"/>
    </source>
</evidence>
<dbReference type="AlphaFoldDB" id="A0AAX3UFR1"/>
<evidence type="ECO:0000256" key="1">
    <source>
        <dbReference type="SAM" id="Phobius"/>
    </source>
</evidence>
<dbReference type="Proteomes" id="UP001242513">
    <property type="component" value="Chromosome"/>
</dbReference>